<name>A0A0A9AJ55_ARUDO</name>
<dbReference type="AlphaFoldDB" id="A0A0A9AJ55"/>
<accession>A0A0A9AJ55</accession>
<sequence length="37" mass="4437">MRNLSFTHHWAPDTSRVNCIAPVEFCKVPKLYQMYRP</sequence>
<evidence type="ECO:0000313" key="1">
    <source>
        <dbReference type="EMBL" id="JAD49913.1"/>
    </source>
</evidence>
<reference evidence="1" key="1">
    <citation type="submission" date="2014-09" db="EMBL/GenBank/DDBJ databases">
        <authorList>
            <person name="Magalhaes I.L.F."/>
            <person name="Oliveira U."/>
            <person name="Santos F.R."/>
            <person name="Vidigal T.H.D.A."/>
            <person name="Brescovit A.D."/>
            <person name="Santos A.J."/>
        </authorList>
    </citation>
    <scope>NUCLEOTIDE SEQUENCE</scope>
    <source>
        <tissue evidence="1">Shoot tissue taken approximately 20 cm above the soil surface</tissue>
    </source>
</reference>
<proteinExistence type="predicted"/>
<protein>
    <submittedName>
        <fullName evidence="1">Uncharacterized protein</fullName>
    </submittedName>
</protein>
<organism evidence="1">
    <name type="scientific">Arundo donax</name>
    <name type="common">Giant reed</name>
    <name type="synonym">Donax arundinaceus</name>
    <dbReference type="NCBI Taxonomy" id="35708"/>
    <lineage>
        <taxon>Eukaryota</taxon>
        <taxon>Viridiplantae</taxon>
        <taxon>Streptophyta</taxon>
        <taxon>Embryophyta</taxon>
        <taxon>Tracheophyta</taxon>
        <taxon>Spermatophyta</taxon>
        <taxon>Magnoliopsida</taxon>
        <taxon>Liliopsida</taxon>
        <taxon>Poales</taxon>
        <taxon>Poaceae</taxon>
        <taxon>PACMAD clade</taxon>
        <taxon>Arundinoideae</taxon>
        <taxon>Arundineae</taxon>
        <taxon>Arundo</taxon>
    </lineage>
</organism>
<dbReference type="EMBL" id="GBRH01247982">
    <property type="protein sequence ID" value="JAD49913.1"/>
    <property type="molecule type" value="Transcribed_RNA"/>
</dbReference>
<reference evidence="1" key="2">
    <citation type="journal article" date="2015" name="Data Brief">
        <title>Shoot transcriptome of the giant reed, Arundo donax.</title>
        <authorList>
            <person name="Barrero R.A."/>
            <person name="Guerrero F.D."/>
            <person name="Moolhuijzen P."/>
            <person name="Goolsby J.A."/>
            <person name="Tidwell J."/>
            <person name="Bellgard S.E."/>
            <person name="Bellgard M.I."/>
        </authorList>
    </citation>
    <scope>NUCLEOTIDE SEQUENCE</scope>
    <source>
        <tissue evidence="1">Shoot tissue taken approximately 20 cm above the soil surface</tissue>
    </source>
</reference>